<dbReference type="PATRIC" id="fig|1286094.4.peg.4825"/>
<proteinExistence type="predicted"/>
<keyword evidence="3" id="KW-1185">Reference proteome</keyword>
<dbReference type="EMBL" id="AOPZ01000262">
    <property type="protein sequence ID" value="EPH42056.1"/>
    <property type="molecule type" value="Genomic_DNA"/>
</dbReference>
<evidence type="ECO:0000313" key="2">
    <source>
        <dbReference type="EMBL" id="EPH42056.1"/>
    </source>
</evidence>
<reference evidence="2 3" key="1">
    <citation type="submission" date="2013-02" db="EMBL/GenBank/DDBJ databases">
        <title>Draft Genome Sequence of Streptomyces aurantiacus, Which Produces Setomimycin.</title>
        <authorList>
            <person name="Gruening B.A."/>
            <person name="Praeg A."/>
            <person name="Erxleben A."/>
            <person name="Guenther S."/>
            <person name="Mueller M."/>
        </authorList>
    </citation>
    <scope>NUCLEOTIDE SEQUENCE [LARGE SCALE GENOMIC DNA]</scope>
    <source>
        <strain evidence="2 3">JA 4570</strain>
    </source>
</reference>
<protein>
    <submittedName>
        <fullName evidence="2">Uncharacterized protein</fullName>
    </submittedName>
</protein>
<dbReference type="Proteomes" id="UP000014629">
    <property type="component" value="Unassembled WGS sequence"/>
</dbReference>
<gene>
    <name evidence="2" type="ORF">STRAU_4882</name>
</gene>
<feature type="region of interest" description="Disordered" evidence="1">
    <location>
        <begin position="1"/>
        <end position="37"/>
    </location>
</feature>
<evidence type="ECO:0000256" key="1">
    <source>
        <dbReference type="SAM" id="MobiDB-lite"/>
    </source>
</evidence>
<sequence length="67" mass="6839">MPTLGRSVASAAATTAGNGAGMPRWSGTRSSSALRHFARHSSPAEGVIMLTPNRNGLVMNSPQVSSS</sequence>
<accession>S3ZEI8</accession>
<organism evidence="2 3">
    <name type="scientific">Streptomyces aurantiacus JA 4570</name>
    <dbReference type="NCBI Taxonomy" id="1286094"/>
    <lineage>
        <taxon>Bacteria</taxon>
        <taxon>Bacillati</taxon>
        <taxon>Actinomycetota</taxon>
        <taxon>Actinomycetes</taxon>
        <taxon>Kitasatosporales</taxon>
        <taxon>Streptomycetaceae</taxon>
        <taxon>Streptomyces</taxon>
        <taxon>Streptomyces aurantiacus group</taxon>
    </lineage>
</organism>
<comment type="caution">
    <text evidence="2">The sequence shown here is derived from an EMBL/GenBank/DDBJ whole genome shotgun (WGS) entry which is preliminary data.</text>
</comment>
<evidence type="ECO:0000313" key="3">
    <source>
        <dbReference type="Proteomes" id="UP000014629"/>
    </source>
</evidence>
<name>S3ZEI8_9ACTN</name>
<dbReference type="AlphaFoldDB" id="S3ZEI8"/>